<reference evidence="2 3" key="1">
    <citation type="journal article" date="2019" name="Appl. Microbiol. Biotechnol.">
        <title>Genome sequence of Isaria javanica and comparative genome analysis insights into family S53 peptidase evolution in fungal entomopathogens.</title>
        <authorList>
            <person name="Lin R."/>
            <person name="Zhang X."/>
            <person name="Xin B."/>
            <person name="Zou M."/>
            <person name="Gao Y."/>
            <person name="Qin F."/>
            <person name="Hu Q."/>
            <person name="Xie B."/>
            <person name="Cheng X."/>
        </authorList>
    </citation>
    <scope>NUCLEOTIDE SEQUENCE [LARGE SCALE GENOMIC DNA]</scope>
    <source>
        <strain evidence="2 3">IJ1G</strain>
    </source>
</reference>
<dbReference type="PANTHER" id="PTHR11786">
    <property type="entry name" value="N-HYDROXYARYLAMINE O-ACETYLTRANSFERASE"/>
    <property type="match status" value="1"/>
</dbReference>
<sequence length="316" mass="35174">MKDARQPPQHSESMSLYSPAQLERYFSLISLPNWKTLAGHDARDFFDQMIKCQLARITYNTLSLHYAKGRPGSLDADVLFDKIVGKDRGGYCFELNVFFLQVIRSLGFEAMGVGCRMRDQRSTSEGLDRWRATSHMAIVVIINGERFLVDVGCGAQSPVTLLLLRSGQAATGLMGQALRMESKKLATTAMSKPVWIYSMRFGGEGAWKEIYAFADAEYLAADFDVLNYYTLHASPFTRMVVVQSFFFQRTCDGASGTLSLVKDSITQNVDGEDEPVAVLRSERERVEALGKHFGIQLSEDELDAIKGSAYALPVAD</sequence>
<dbReference type="OrthoDB" id="10260017at2759"/>
<dbReference type="AlphaFoldDB" id="A0A545W9S0"/>
<accession>A0A545W9S0</accession>
<dbReference type="InterPro" id="IPR053710">
    <property type="entry name" value="Arylamine_NAT_domain_sf"/>
</dbReference>
<dbReference type="Proteomes" id="UP000315783">
    <property type="component" value="Unassembled WGS sequence"/>
</dbReference>
<dbReference type="Pfam" id="PF00797">
    <property type="entry name" value="Acetyltransf_2"/>
    <property type="match status" value="1"/>
</dbReference>
<keyword evidence="3" id="KW-1185">Reference proteome</keyword>
<dbReference type="SUPFAM" id="SSF54001">
    <property type="entry name" value="Cysteine proteinases"/>
    <property type="match status" value="1"/>
</dbReference>
<evidence type="ECO:0000313" key="2">
    <source>
        <dbReference type="EMBL" id="TQV99580.1"/>
    </source>
</evidence>
<evidence type="ECO:0000313" key="3">
    <source>
        <dbReference type="Proteomes" id="UP000315783"/>
    </source>
</evidence>
<dbReference type="Gene3D" id="3.30.2140.20">
    <property type="match status" value="1"/>
</dbReference>
<dbReference type="InterPro" id="IPR001447">
    <property type="entry name" value="Arylamine_N-AcTrfase"/>
</dbReference>
<gene>
    <name evidence="2" type="ORF">IF1G_01795</name>
</gene>
<dbReference type="STRING" id="43265.A0A545W9S0"/>
<comment type="similarity">
    <text evidence="1">Belongs to the arylamine N-acetyltransferase family.</text>
</comment>
<dbReference type="EMBL" id="SPUK01000002">
    <property type="protein sequence ID" value="TQV99580.1"/>
    <property type="molecule type" value="Genomic_DNA"/>
</dbReference>
<proteinExistence type="inferred from homology"/>
<comment type="caution">
    <text evidence="2">The sequence shown here is derived from an EMBL/GenBank/DDBJ whole genome shotgun (WGS) entry which is preliminary data.</text>
</comment>
<protein>
    <submittedName>
        <fullName evidence="2">N-acetyltransferase domain-containing protein</fullName>
    </submittedName>
</protein>
<dbReference type="PANTHER" id="PTHR11786:SF0">
    <property type="entry name" value="ARYLAMINE N-ACETYLTRANSFERASE 4-RELATED"/>
    <property type="match status" value="1"/>
</dbReference>
<organism evidence="2 3">
    <name type="scientific">Cordyceps javanica</name>
    <dbReference type="NCBI Taxonomy" id="43265"/>
    <lineage>
        <taxon>Eukaryota</taxon>
        <taxon>Fungi</taxon>
        <taxon>Dikarya</taxon>
        <taxon>Ascomycota</taxon>
        <taxon>Pezizomycotina</taxon>
        <taxon>Sordariomycetes</taxon>
        <taxon>Hypocreomycetidae</taxon>
        <taxon>Hypocreales</taxon>
        <taxon>Cordycipitaceae</taxon>
        <taxon>Cordyceps</taxon>
    </lineage>
</organism>
<keyword evidence="2" id="KW-0808">Transferase</keyword>
<name>A0A545W9S0_9HYPO</name>
<dbReference type="InterPro" id="IPR038765">
    <property type="entry name" value="Papain-like_cys_pep_sf"/>
</dbReference>
<evidence type="ECO:0000256" key="1">
    <source>
        <dbReference type="ARBA" id="ARBA00006547"/>
    </source>
</evidence>
<dbReference type="GO" id="GO:0016407">
    <property type="term" value="F:acetyltransferase activity"/>
    <property type="evidence" value="ECO:0007669"/>
    <property type="project" value="InterPro"/>
</dbReference>